<evidence type="ECO:0000256" key="1">
    <source>
        <dbReference type="SAM" id="SignalP"/>
    </source>
</evidence>
<name>A0A6A3NER8_9STRA</name>
<accession>A0A6A3NER8</accession>
<protein>
    <recommendedName>
        <fullName evidence="4">RxLR effector protein</fullName>
    </recommendedName>
</protein>
<reference evidence="2 3" key="1">
    <citation type="submission" date="2018-09" db="EMBL/GenBank/DDBJ databases">
        <title>Genomic investigation of the strawberry pathogen Phytophthora fragariae indicates pathogenicity is determined by transcriptional variation in three key races.</title>
        <authorList>
            <person name="Adams T.M."/>
            <person name="Armitage A.D."/>
            <person name="Sobczyk M.K."/>
            <person name="Bates H.J."/>
            <person name="Dunwell J.M."/>
            <person name="Nellist C.F."/>
            <person name="Harrison R.J."/>
        </authorList>
    </citation>
    <scope>NUCLEOTIDE SEQUENCE [LARGE SCALE GENOMIC DNA]</scope>
    <source>
        <strain evidence="2 3">SCRP324</strain>
    </source>
</reference>
<feature type="signal peptide" evidence="1">
    <location>
        <begin position="1"/>
        <end position="23"/>
    </location>
</feature>
<dbReference type="EMBL" id="QXFU01000198">
    <property type="protein sequence ID" value="KAE9040595.1"/>
    <property type="molecule type" value="Genomic_DNA"/>
</dbReference>
<evidence type="ECO:0000313" key="3">
    <source>
        <dbReference type="Proteomes" id="UP000435112"/>
    </source>
</evidence>
<evidence type="ECO:0008006" key="4">
    <source>
        <dbReference type="Google" id="ProtNLM"/>
    </source>
</evidence>
<proteinExistence type="predicted"/>
<feature type="chain" id="PRO_5025493441" description="RxLR effector protein" evidence="1">
    <location>
        <begin position="24"/>
        <end position="103"/>
    </location>
</feature>
<comment type="caution">
    <text evidence="2">The sequence shown here is derived from an EMBL/GenBank/DDBJ whole genome shotgun (WGS) entry which is preliminary data.</text>
</comment>
<evidence type="ECO:0000313" key="2">
    <source>
        <dbReference type="EMBL" id="KAE9040595.1"/>
    </source>
</evidence>
<dbReference type="AlphaFoldDB" id="A0A6A3NER8"/>
<sequence>MRMTGIILLAAIFFCVGVNPVEALMHSGKPTGSKIAPSGRLLSSEIRRDISKRLLRSQASPASESTANDFGPDREERGVDGAWVSKLAQLDRDMWRLKTSIWL</sequence>
<gene>
    <name evidence="2" type="ORF">PR002_g4884</name>
</gene>
<organism evidence="2 3">
    <name type="scientific">Phytophthora rubi</name>
    <dbReference type="NCBI Taxonomy" id="129364"/>
    <lineage>
        <taxon>Eukaryota</taxon>
        <taxon>Sar</taxon>
        <taxon>Stramenopiles</taxon>
        <taxon>Oomycota</taxon>
        <taxon>Peronosporomycetes</taxon>
        <taxon>Peronosporales</taxon>
        <taxon>Peronosporaceae</taxon>
        <taxon>Phytophthora</taxon>
    </lineage>
</organism>
<dbReference type="Proteomes" id="UP000435112">
    <property type="component" value="Unassembled WGS sequence"/>
</dbReference>
<keyword evidence="1" id="KW-0732">Signal</keyword>